<dbReference type="PATRIC" id="fig|880157.4.peg.4459"/>
<comment type="caution">
    <text evidence="1">The sequence shown here is derived from an EMBL/GenBank/DDBJ whole genome shotgun (WGS) entry which is preliminary data.</text>
</comment>
<reference evidence="1 2" key="1">
    <citation type="submission" date="2015-06" db="EMBL/GenBank/DDBJ databases">
        <title>Draft Whole-Genome Sequence of the Entomopathogenic Bacterium Xenorhabdus khoisanae.</title>
        <authorList>
            <person name="Naidoo S."/>
            <person name="Featherston J."/>
            <person name="Gray V.M."/>
        </authorList>
    </citation>
    <scope>NUCLEOTIDE SEQUENCE [LARGE SCALE GENOMIC DNA]</scope>
    <source>
        <strain evidence="1 2">MCB</strain>
    </source>
</reference>
<name>A0A0J5FM31_9GAMM</name>
<protein>
    <recommendedName>
        <fullName evidence="3">Fumarase D</fullName>
    </recommendedName>
</protein>
<dbReference type="Proteomes" id="UP000036277">
    <property type="component" value="Unassembled WGS sequence"/>
</dbReference>
<proteinExistence type="predicted"/>
<evidence type="ECO:0000313" key="2">
    <source>
        <dbReference type="Proteomes" id="UP000036277"/>
    </source>
</evidence>
<accession>A0A0J5FM31</accession>
<dbReference type="RefSeq" id="WP_047965227.1">
    <property type="nucleotide sequence ID" value="NZ_CAWMBG010000240.1"/>
</dbReference>
<organism evidence="1 2">
    <name type="scientific">Xenorhabdus khoisanae</name>
    <dbReference type="NCBI Taxonomy" id="880157"/>
    <lineage>
        <taxon>Bacteria</taxon>
        <taxon>Pseudomonadati</taxon>
        <taxon>Pseudomonadota</taxon>
        <taxon>Gammaproteobacteria</taxon>
        <taxon>Enterobacterales</taxon>
        <taxon>Morganellaceae</taxon>
        <taxon>Xenorhabdus</taxon>
    </lineage>
</organism>
<evidence type="ECO:0000313" key="1">
    <source>
        <dbReference type="EMBL" id="KMJ43286.1"/>
    </source>
</evidence>
<dbReference type="AlphaFoldDB" id="A0A0J5FM31"/>
<dbReference type="OrthoDB" id="6448119at2"/>
<evidence type="ECO:0008006" key="3">
    <source>
        <dbReference type="Google" id="ProtNLM"/>
    </source>
</evidence>
<sequence>MSEKIFNDVGAYALIGRAVCQLLEKNSPVCETDIASIMSDIFLAEYQGSHDSRCEAFNGAVKLLTDIKKQP</sequence>
<gene>
    <name evidence="1" type="ORF">AB204_20555</name>
</gene>
<dbReference type="EMBL" id="LFCV01000240">
    <property type="protein sequence ID" value="KMJ43286.1"/>
    <property type="molecule type" value="Genomic_DNA"/>
</dbReference>
<keyword evidence="2" id="KW-1185">Reference proteome</keyword>